<dbReference type="InterPro" id="IPR002110">
    <property type="entry name" value="Ankyrin_rpt"/>
</dbReference>
<dbReference type="PROSITE" id="PS50290">
    <property type="entry name" value="PI3_4_KINASE_3"/>
    <property type="match status" value="1"/>
</dbReference>
<feature type="domain" description="FATC" evidence="4">
    <location>
        <begin position="4112"/>
        <end position="4144"/>
    </location>
</feature>
<dbReference type="Gene3D" id="3.30.1010.10">
    <property type="entry name" value="Phosphatidylinositol 3-kinase Catalytic Subunit, Chain A, domain 4"/>
    <property type="match status" value="1"/>
</dbReference>
<evidence type="ECO:0000259" key="3">
    <source>
        <dbReference type="PROSITE" id="PS50290"/>
    </source>
</evidence>
<dbReference type="Gene3D" id="1.10.1070.11">
    <property type="entry name" value="Phosphatidylinositol 3-/4-kinase, catalytic domain"/>
    <property type="match status" value="1"/>
</dbReference>
<evidence type="ECO:0000259" key="4">
    <source>
        <dbReference type="PROSITE" id="PS51190"/>
    </source>
</evidence>
<protein>
    <recommendedName>
        <fullName evidence="7">Non-specific serine/threonine protein kinase</fullName>
    </recommendedName>
</protein>
<evidence type="ECO:0000256" key="2">
    <source>
        <dbReference type="PROSITE-ProRule" id="PRU00023"/>
    </source>
</evidence>
<dbReference type="Gene3D" id="1.25.40.20">
    <property type="entry name" value="Ankyrin repeat-containing domain"/>
    <property type="match status" value="1"/>
</dbReference>
<dbReference type="GO" id="GO:0005634">
    <property type="term" value="C:nucleus"/>
    <property type="evidence" value="ECO:0007669"/>
    <property type="project" value="TreeGrafter"/>
</dbReference>
<dbReference type="SUPFAM" id="SSF48403">
    <property type="entry name" value="Ankyrin repeat"/>
    <property type="match status" value="1"/>
</dbReference>
<organism evidence="5 6">
    <name type="scientific">Calicophoron daubneyi</name>
    <name type="common">Rumen fluke</name>
    <name type="synonym">Paramphistomum daubneyi</name>
    <dbReference type="NCBI Taxonomy" id="300641"/>
    <lineage>
        <taxon>Eukaryota</taxon>
        <taxon>Metazoa</taxon>
        <taxon>Spiralia</taxon>
        <taxon>Lophotrochozoa</taxon>
        <taxon>Platyhelminthes</taxon>
        <taxon>Trematoda</taxon>
        <taxon>Digenea</taxon>
        <taxon>Plagiorchiida</taxon>
        <taxon>Pronocephalata</taxon>
        <taxon>Paramphistomoidea</taxon>
        <taxon>Paramphistomidae</taxon>
        <taxon>Calicophoron</taxon>
    </lineage>
</organism>
<keyword evidence="2" id="KW-0040">ANK repeat</keyword>
<dbReference type="GO" id="GO:0004674">
    <property type="term" value="F:protein serine/threonine kinase activity"/>
    <property type="evidence" value="ECO:0007669"/>
    <property type="project" value="InterPro"/>
</dbReference>
<gene>
    <name evidence="5" type="ORF">CDAUBV1_LOCUS10834</name>
</gene>
<dbReference type="InterPro" id="IPR036940">
    <property type="entry name" value="PI3/4_kinase_cat_sf"/>
</dbReference>
<dbReference type="GO" id="GO:0000184">
    <property type="term" value="P:nuclear-transcribed mRNA catabolic process, nonsense-mediated decay"/>
    <property type="evidence" value="ECO:0007669"/>
    <property type="project" value="UniProtKB-KW"/>
</dbReference>
<evidence type="ECO:0008006" key="7">
    <source>
        <dbReference type="Google" id="ProtNLM"/>
    </source>
</evidence>
<dbReference type="SMART" id="SM00248">
    <property type="entry name" value="ANK"/>
    <property type="match status" value="4"/>
</dbReference>
<dbReference type="Pfam" id="PF00454">
    <property type="entry name" value="PI3_PI4_kinase"/>
    <property type="match status" value="1"/>
</dbReference>
<dbReference type="SMART" id="SM01345">
    <property type="entry name" value="Rapamycin_bind"/>
    <property type="match status" value="1"/>
</dbReference>
<dbReference type="InterPro" id="IPR031559">
    <property type="entry name" value="SMG1"/>
</dbReference>
<sequence length="4144" mass="457077">MEKCKNLTQDWFSAVERGHLPLIQKLRKDIGDIDVRSSYILNAVKHHDVTGLIVGAHFGNKDVVRWFLNNKANVNAETDLGWRAIHFAAKRGHVATIDMLCSNGAVVDPVTLDNDTPLSLALHSHMRDTVRKLIYLGAKVDKVSESLVCHYIHRGILPPEILARNRSSNPESPVIKNKQFLAPSGCGRANSPSAGNGLDKCTQSGELEEERFASTVHNSQVLMNQLQCQSTSYDLELARRKRELIRRLTPIPCLGQQVAQLVVQQTQRLARADLPAEQRLHALAQLLDLLPIKTQDGSSKMIGSVGAASEPYLRLFEACMCESHCPISLAVELSRLAALMATMGGNKQVEINGSSVSDDGPCTPYVDTWSAFIASYVTRLLRKLVSKSNSQCRAGILAHLSRMLSDFGTYSTDSVHRCGQKLPDLWPDLVPISSTVLSILVRLGESLDQPLNVTRLAHLIGLIGRCLIKVSTRSTLSSLAPRFCDIADILVGWGVDPTTVTRGIDLADIYTELSFGIAGWWLLPPENSANNVDETATVFPELSDSMREMIYHLLEDSEKSMNTAIADCQALVPTRPVAAAGSGSKAPLDPTASLISVRLFLSVLNSITKGVTMQVSPLKRVHLGNVLSFSSSDICDWIEKLIQMNKSAHSCYRATWSHGQTLLWHPSHLSSASALRLPFAVIDGIENTVFQLISCLVCTCDSSSPLLQYVEGCITNRVVEATNLRMSNATVGSLLHLFHAIIKTRTASEKYPRSAVKDFVFTCFGAQSLLHSFKTVFATGRNQEPSSSLIFKILCGIAAVDELRDLVSQMALIDLKLAVMLIKTEELATSSVDSSLCECEKLGLFSLAMLAEIFKLTSDSEKLVVKSRLVTFVIQECLSVWWQLPVRLRIAILAFLNSPSLLLQLTPSELLPLITTISGSFFWSPLECVLIAEVFAVILKNTSLTPANRRTLMFRLSKFAKLVLTSSASQTSCSNAFVSCVNTMITHSFAVQVRTLESRLRSRLIRLSQLACSSIIPQVSAAGTDLMLALGLFRFSRDLYQKPKAHLGLAWYSTRRPDHSATSLLFPPGKSQQSSSNGLIVSASAYPSLPAVAGVLGIITRGAPYSTAQHSSRLKLLERPKDWIRRLSRLISPIPVDFTTSSALPASFLSIDAVLWYAAWTMADYKLKVAPWANPLKTFLALEGTIRAFIQPALPEKTSRTGPANQSSIVSFHSASSQGLARQPWSRQLHQACVLVSFLGFLERIISNAVRGFAVTLPRPVLPACTFFAANETTCSQWFNRVRNAVVRVTDEWPPVPFAGEGVAIEASAATVFHAYALLNNVVACGDGDSEQWINELVQYGSPDELMVRTAKALFRLSCWEELQALAEWTDRVFTPNPSAPNPFGWLAGIASFCQGHWDDGTNILKAFIKQSLQHCVPTVGQENENAIPSKSPKLGNAGLLYSIDFLIERYTDEGNFDAAYELRDSIKNNLRVINLGNENGESNLAAKGTSTVNWHRLDCLKKLKSWKSSKPTDASRKHTAKTLTLWSYEDLAAQLDTLLTGAVCSTSTSADGGLLLNRTSDTYLSELLTLTRRASAAMATSSCASFGKSVRLSTTTCRSGLCDWLVRADLALGSQLQHPSDCELADDCVNSVSESTWQHLLAFPSKMKVCTNIGLQACRWACSGRNPELAKRLLVREALNLSLLGKKPRSTFHLQDLYKLVRNPLYSETPHLSQIQRLRFSDCLAQILWLSDDSSDKEFDFNNKLAAIDVLSCGLKNALLEEVTQDTVHHAARCQVSAEVALRLFEWLETPAGRNDETWADLVHIRSTNDQNQPVDSSSVAHCLNFFSRLVDEPWAGGLPLIASDKITSRSSTTPVHTNHTSWTSRLLMMANRLSPSGSSTIAWLCMADWCYTRGQTLVEKTLMAANELLQTPEVSKTQQTPACRSLLAIVQPEEYDTILSLLKEVMSSSSCVPSCSEKHELESYIPSLVAALTTFLVGKRTENVQEEEISKQTTVKNHRSLNLHLCDLCPDEEISENLINEYLADHLHLTLPSIFPSSGISKPILQSLRHLVIVLTQRQYTLHTSAAQAYATLLTVSDRIQSNAEKQTGDRPVSKLDTTTATLKLLDLLSSPSRALRTLIAGFLMRGGPAAPSHANNSRFPTPDPRTMTMLSPHSTTSTVTTLGGPSIWETCLQQVLVRLNLPDTAIRNCLVGLLTRLILTKSDSERTTTPSSGSRYLSPSFRFAAHLVFPAVVAAIDTIPMKERGTAASILKTEDNRTKVSSTSGSPNAGSCFLQIISALQNGGFGDLVRQVEGFVSELQRVTLLWEELWLGTLSQHVDELSKKMALLESEVKRSVQFFDSSSSVYLDQAQSHKCKSLIADKENHVHSLPNSPIIADPNNSILCDNDQLTQSVVSSSKIVVSTHEAEGGHRPNKSTDLFRSVLSAKYLAVGQPSLDLLSQLCALTLDVQPETPHEEWFQKTFSPIISELRDSLAHPTDLTDTKTPVQMMRQLICQLQTAHHSSFASRLDGISEQSRLGPNPLTNVRSSLGSVLYLSLQHLSPRLAAMHFGNHPSGVISTHSGHSAIEGIPLPGRFGLESARLANRVAILPTKTRPKRLLFKAHNGYTYPYLLKGLEDLRLDGRIMRLFELVNLATTKRSTLNSTQIHQVLARTYAVTPIGVRAGLLQMVQGAVPLFSLYKRWQLREAKLGADSSSSHSPAITVPRPGELFHSRLKELLTAAGRPYQAQARTAWPLEILKAVLTSLESETPADLLTRELWASNPSYTAWWEAIQTFARSTGLMSSLGYLVGLGDRHLDNLLIDLTTGHIIHIDYNVCFDKGRSLRVAERVPFRLTRIIRHALGPVSSQGSLVHGTFRITAEQTLATVRGILDPILIQLKSFLIDPLVDWQSRKSSGPQPPLAVPDFTYLGAYYGGGSDATKRHQTSSRIRKERRLDAESRLYAGILATRLVELNTSSVLNKTSSSIKAVASCLNMWDEWKKADSDASNLIRRHSLLMNVTNCELEDSERRCCDFEAANERLDQLQQDFQAAIRVWEDELSSHFAIFKNLADPTWLPSATTNSAHNTESLVIVLNQYYSVARVYLARTETVECGSYWSDNVGRLSSALNSLLTLSPLDLQLQNPLKSLPTFCPISDQTLTKKNVNALEQAIQQYVRLIHDLKQGMSENQLLDTPALDLATAIRQESDNLHLFVCDQGPYGVAAYCWALLDYLPDVIGNILSLETDPKNWQCSATTELDPQSAISMNYLDQVTLWSECLVNLFGVLHHQPTGRFQFTAGYEADVRREMLFIHAVRDAAVCLSRLQNNLIKLLLPEATEALISANGDFIEKFSCYVARNVAESDALSLRDLVGKYLLHDQVEVNPQDARLHQVLVGVHLALTNTAAQLEEIALRVREFPVTAPAWYYVDVISQAVNLILSRCANWHSGATALWGYQPVPNGRPDIVQDSTFTCSWVDEIYATGIMAFISILDEGRAHWVAIKRGLSTSDQDLLLYPSANTINRFMGRLVSRISLASLLGLACGRLFCSLVEDTGISIRRLLVESEINAKIPVARNVVMNITVEKLVETADLHLSTSQPMGVQQLRNPASTLIYRLVTQASRATDHLSELTKLDVAEKHYKHLRISLTALNWIHCIRFEANESPRPHSLDIEENKLPPLYLNEMIITLQEAIGALETSDRNSTEYVPLIDLAKSVCALEQLRAFGPESCAASKSCMQLLDRLNEAVISKQTTDAKLTELDTTLLSLKAKHNLSWPASLWLTDSQSMGASLTVKDQLSLDLGAAKKTLAITEEHLFGARMDLLSSIVTEDSKCSSTNNLNPLTERHLTPPVAGTIPVVIGRRSNKRIRERVNPPLPATLSSSPTDINASPGKLSTLVGAVRSSLTALQCERLSEVRQLVKLLSRYESARLQLSEEDSNPKLRSPVFWTTWLENHQGWTADVLRMLKQLTVFVDQLEPNSKQSSRKHESDLKVDYAREAELAGQLRQTCVSIIHQLRNTLLLPLLNEINTTINSGDSNLSELISELLSPLQTQLESSLFNLATTPDLGETLCALAKDEKPKKQLPGLPEGSINTQALSIWFRICDRLSGYDSGLSSPQESATKSVDEDADDLVSHNGLSVSAQIDACIREATSIDNLALMYEGWTAWV</sequence>
<dbReference type="InterPro" id="IPR003152">
    <property type="entry name" value="FATC_dom"/>
</dbReference>
<dbReference type="InterPro" id="IPR050517">
    <property type="entry name" value="DDR_Repair_Kinase"/>
</dbReference>
<dbReference type="EMBL" id="CAXLJL010000345">
    <property type="protein sequence ID" value="CAL5136715.1"/>
    <property type="molecule type" value="Genomic_DNA"/>
</dbReference>
<dbReference type="SUPFAM" id="SSF56112">
    <property type="entry name" value="Protein kinase-like (PK-like)"/>
    <property type="match status" value="1"/>
</dbReference>
<dbReference type="InterPro" id="IPR036770">
    <property type="entry name" value="Ankyrin_rpt-contain_sf"/>
</dbReference>
<accession>A0AAV2THT1</accession>
<dbReference type="InterPro" id="IPR000403">
    <property type="entry name" value="PI3/4_kinase_cat_dom"/>
</dbReference>
<dbReference type="PANTHER" id="PTHR11139:SF71">
    <property type="entry name" value="SERINE_THREONINE-PROTEIN KINASE SMG1"/>
    <property type="match status" value="1"/>
</dbReference>
<proteinExistence type="predicted"/>
<dbReference type="Pfam" id="PF12796">
    <property type="entry name" value="Ank_2"/>
    <property type="match status" value="1"/>
</dbReference>
<name>A0AAV2THT1_CALDB</name>
<dbReference type="PROSITE" id="PS51190">
    <property type="entry name" value="FATC"/>
    <property type="match status" value="1"/>
</dbReference>
<dbReference type="SMART" id="SM00146">
    <property type="entry name" value="PI3Kc"/>
    <property type="match status" value="1"/>
</dbReference>
<feature type="domain" description="PI3K/PI4K catalytic" evidence="3">
    <location>
        <begin position="2585"/>
        <end position="2942"/>
    </location>
</feature>
<dbReference type="InterPro" id="IPR011009">
    <property type="entry name" value="Kinase-like_dom_sf"/>
</dbReference>
<dbReference type="Pfam" id="PF02260">
    <property type="entry name" value="FATC"/>
    <property type="match status" value="1"/>
</dbReference>
<dbReference type="Proteomes" id="UP001497525">
    <property type="component" value="Unassembled WGS sequence"/>
</dbReference>
<reference evidence="5" key="1">
    <citation type="submission" date="2024-06" db="EMBL/GenBank/DDBJ databases">
        <authorList>
            <person name="Liu X."/>
            <person name="Lenzi L."/>
            <person name="Haldenby T S."/>
            <person name="Uol C."/>
        </authorList>
    </citation>
    <scope>NUCLEOTIDE SEQUENCE</scope>
</reference>
<evidence type="ECO:0000256" key="1">
    <source>
        <dbReference type="ARBA" id="ARBA00023161"/>
    </source>
</evidence>
<feature type="repeat" description="ANK" evidence="2">
    <location>
        <begin position="80"/>
        <end position="112"/>
    </location>
</feature>
<dbReference type="Pfam" id="PF15785">
    <property type="entry name" value="SMG1"/>
    <property type="match status" value="1"/>
</dbReference>
<keyword evidence="1" id="KW-0866">Nonsense-mediated mRNA decay</keyword>
<dbReference type="PROSITE" id="PS50088">
    <property type="entry name" value="ANK_REPEAT"/>
    <property type="match status" value="2"/>
</dbReference>
<feature type="repeat" description="ANK" evidence="2">
    <location>
        <begin position="113"/>
        <end position="145"/>
    </location>
</feature>
<evidence type="ECO:0000313" key="6">
    <source>
        <dbReference type="Proteomes" id="UP001497525"/>
    </source>
</evidence>
<dbReference type="PANTHER" id="PTHR11139">
    <property type="entry name" value="ATAXIA TELANGIECTASIA MUTATED ATM -RELATED"/>
    <property type="match status" value="1"/>
</dbReference>
<comment type="caution">
    <text evidence="5">The sequence shown here is derived from an EMBL/GenBank/DDBJ whole genome shotgun (WGS) entry which is preliminary data.</text>
</comment>
<evidence type="ECO:0000313" key="5">
    <source>
        <dbReference type="EMBL" id="CAL5136715.1"/>
    </source>
</evidence>
<dbReference type="SMART" id="SM01343">
    <property type="entry name" value="FATC"/>
    <property type="match status" value="1"/>
</dbReference>